<reference evidence="1 2" key="1">
    <citation type="journal article" date="2015" name="Nature">
        <title>rRNA introns, odd ribosomes, and small enigmatic genomes across a large radiation of phyla.</title>
        <authorList>
            <person name="Brown C.T."/>
            <person name="Hug L.A."/>
            <person name="Thomas B.C."/>
            <person name="Sharon I."/>
            <person name="Castelle C.J."/>
            <person name="Singh A."/>
            <person name="Wilkins M.J."/>
            <person name="Williams K.H."/>
            <person name="Banfield J.F."/>
        </authorList>
    </citation>
    <scope>NUCLEOTIDE SEQUENCE [LARGE SCALE GENOMIC DNA]</scope>
</reference>
<comment type="caution">
    <text evidence="1">The sequence shown here is derived from an EMBL/GenBank/DDBJ whole genome shotgun (WGS) entry which is preliminary data.</text>
</comment>
<proteinExistence type="predicted"/>
<dbReference type="SUPFAM" id="SSF109604">
    <property type="entry name" value="HD-domain/PDEase-like"/>
    <property type="match status" value="1"/>
</dbReference>
<protein>
    <recommendedName>
        <fullName evidence="3">HD/PDEase domain-containing protein</fullName>
    </recommendedName>
</protein>
<evidence type="ECO:0008006" key="3">
    <source>
        <dbReference type="Google" id="ProtNLM"/>
    </source>
</evidence>
<evidence type="ECO:0000313" key="1">
    <source>
        <dbReference type="EMBL" id="KKS42357.1"/>
    </source>
</evidence>
<organism evidence="1 2">
    <name type="scientific">candidate division CPR1 bacterium GW2011_GWA2_42_17</name>
    <dbReference type="NCBI Taxonomy" id="1618341"/>
    <lineage>
        <taxon>Bacteria</taxon>
        <taxon>candidate division CPR1</taxon>
    </lineage>
</organism>
<gene>
    <name evidence="1" type="ORF">UV05_C0046G0005</name>
</gene>
<dbReference type="Gene3D" id="1.10.3210.10">
    <property type="entry name" value="Hypothetical protein af1432"/>
    <property type="match status" value="1"/>
</dbReference>
<dbReference type="EMBL" id="LCCZ01000046">
    <property type="protein sequence ID" value="KKS42357.1"/>
    <property type="molecule type" value="Genomic_DNA"/>
</dbReference>
<dbReference type="Proteomes" id="UP000034875">
    <property type="component" value="Unassembled WGS sequence"/>
</dbReference>
<sequence length="266" mass="29937">MPPKIEKEAPKESADKKFEQFANEATKEALIIIQKNFEQNPDPDSNLDFHNTRHTESVVQKIGQILKTMQGGGVSVSEKDLALAKIAATFHDTVQNWQEQKILDPASGTEKIMRQRVIGQNEKDSIDLAVEFMGSINQKEKQDVFSTEDHEIVRQAIDSTVPEFDPTQKTVVQPNLKEMSHPVAIALALSDLGTAGINGGEAFVKEGSDLFREENLDIKRVLKSDRELTDAEKEFFRSRMIAWSKFQPLFAQGRKNLLEKEMGDLP</sequence>
<name>A0A0G0Z0N5_9BACT</name>
<evidence type="ECO:0000313" key="2">
    <source>
        <dbReference type="Proteomes" id="UP000034875"/>
    </source>
</evidence>
<feature type="non-terminal residue" evidence="1">
    <location>
        <position position="266"/>
    </location>
</feature>
<accession>A0A0G0Z0N5</accession>
<dbReference type="AlphaFoldDB" id="A0A0G0Z0N5"/>